<dbReference type="EnsemblMetazoa" id="XM_021348403.2">
    <property type="protein sequence ID" value="XP_021204078.2"/>
    <property type="gene ID" value="LOC110384729"/>
</dbReference>
<evidence type="ECO:0000313" key="4">
    <source>
        <dbReference type="Proteomes" id="UP000005204"/>
    </source>
</evidence>
<dbReference type="EnsemblMetazoa" id="XM_021348404.2">
    <property type="protein sequence ID" value="XP_021204079.2"/>
    <property type="gene ID" value="LOC110384729"/>
</dbReference>
<dbReference type="InterPro" id="IPR001005">
    <property type="entry name" value="SANT/Myb"/>
</dbReference>
<keyword evidence="4" id="KW-1185">Reference proteome</keyword>
<dbReference type="RefSeq" id="XP_021204079.2">
    <property type="nucleotide sequence ID" value="XM_021348404.3"/>
</dbReference>
<dbReference type="EnsemblMetazoa" id="XM_021348402.2">
    <property type="protein sequence ID" value="XP_021204077.2"/>
    <property type="gene ID" value="LOC110384729"/>
</dbReference>
<dbReference type="Pfam" id="PF10545">
    <property type="entry name" value="MADF_DNA_bdg"/>
    <property type="match status" value="1"/>
</dbReference>
<dbReference type="AlphaFoldDB" id="A0A8R2DLJ0"/>
<dbReference type="Pfam" id="PF13837">
    <property type="entry name" value="Myb_DNA-bind_4"/>
    <property type="match status" value="1"/>
</dbReference>
<dbReference type="InterPro" id="IPR044823">
    <property type="entry name" value="ASIL1/2-like"/>
</dbReference>
<dbReference type="InterPro" id="IPR044822">
    <property type="entry name" value="Myb_DNA-bind_4"/>
</dbReference>
<organism evidence="3 4">
    <name type="scientific">Bombyx mori</name>
    <name type="common">Silk moth</name>
    <dbReference type="NCBI Taxonomy" id="7091"/>
    <lineage>
        <taxon>Eukaryota</taxon>
        <taxon>Metazoa</taxon>
        <taxon>Ecdysozoa</taxon>
        <taxon>Arthropoda</taxon>
        <taxon>Hexapoda</taxon>
        <taxon>Insecta</taxon>
        <taxon>Pterygota</taxon>
        <taxon>Neoptera</taxon>
        <taxon>Endopterygota</taxon>
        <taxon>Lepidoptera</taxon>
        <taxon>Glossata</taxon>
        <taxon>Ditrysia</taxon>
        <taxon>Bombycoidea</taxon>
        <taxon>Bombycidae</taxon>
        <taxon>Bombycinae</taxon>
        <taxon>Bombyx</taxon>
    </lineage>
</organism>
<evidence type="ECO:0000259" key="2">
    <source>
        <dbReference type="PROSITE" id="PS50090"/>
    </source>
</evidence>
<protein>
    <recommendedName>
        <fullName evidence="2">Myb-like domain-containing protein</fullName>
    </recommendedName>
</protein>
<evidence type="ECO:0000313" key="3">
    <source>
        <dbReference type="EnsemblMetazoa" id="XP_021204078.2"/>
    </source>
</evidence>
<sequence length="1159" mass="137078">MEQVVIKTEVQNNGEILLFYVDENGGTEQSILTTVESIENSGIDLQNINPYATEVHFDETHFEISQSNKLTFPLENWTDEEIQRLLVFYNDNKQAFVTGSTKRIHLWTIACKTMIFNKTPISCDRKLKFLKDSYVQVCRTRTQQGMSMEIIDLCHQAFGDDPEIHSILSQEEKVRPQPTRVEDSSLVLKKLTTNKPEQKVEKMLQLYLKYKKQFQQEHYTRSLWDNIAMQLGEDDGVFWQKRFMNYKQHYIGLLEKKMQGIVEFNWPYMALYDKIFKDDIEFRRKYPFSDDSNTSNETLTQHHNIWFETEKVVLIKHQYDCFDDFQDPKIPKGFLWNEISRLLDKPADLCKKKVLDLKKEHYIKYEDNYDLSSRKPLEILLDYVICKDIECEIRKTKNDSDTFEIYKSEEVDEIVQFIYDNTEIFKDPICHFVCFGVIAKNLKRKVGSVKRKWQELVTLYKIILEDKKENPDMQIDWRYIELFDRIFAYGMDTKLLEGYEKTDNNISHDKKQASIEKDTNGTDYESNDEINTKKSKHLGESKAFKILGYYLKNKIKFQKTTNKNKNTLWNVLAPRLGITATQCAHRFRNLKQVYTAYVQREISKPEMPIMWPYYTLCKKVFGYRALKTKLKNGKNNSDTEDWSPKEIKSLINFFSKNFHDITNNIDDASHWRPIAAEIDKTTNSCKDKFLELRKSYRKLKTQISRNPNVKISWKYFKMFEDIYNSNREGEMEVDDNHEDEDYECIIVLPEGADISDIENSQMMIQENSENGENAQEEESIAQEEESIAQEEEDIAQEEENIAQEEENIAQEEENIAQEEEENIMQEQETTEPMDVTEPMQENSEMISIAIDIQAILDDTDSQPAIQDTPKTIKKWTKKSKRRLLILYINYIRSNKGKEINTKDMWRDIGKKLDRRPIICKKMLAKLKNRYLKNKSDRTKDPLSDLLEKLIKLKPKFVKNRVYNDVSIPADKVTKALNYYLQYIEDFSNPKFDKRFLWTELANHVSEPVPKIISKINYLKQAYNDDYITEENAQFIEILKEIIAKEIAINLVTEIEVKSNLDYTESPWSETDVEQLLEWYLSNLDKFKHPKYVRSYLWKEASEIMKRSPLDCSRKMSEIRSQYRSLVKQDNPELATWKFQALCQKIYGTGKKGNNTVNNL</sequence>
<dbReference type="Proteomes" id="UP000005204">
    <property type="component" value="Unassembled WGS sequence"/>
</dbReference>
<dbReference type="RefSeq" id="XP_021204078.2">
    <property type="nucleotide sequence ID" value="XM_021348403.3"/>
</dbReference>
<dbReference type="EnsemblMetazoa" id="XM_021348401.2">
    <property type="protein sequence ID" value="XP_021204076.2"/>
    <property type="gene ID" value="LOC110384729"/>
</dbReference>
<dbReference type="GeneID" id="110384729"/>
<name>A0A8R2DLJ0_BOMMO</name>
<dbReference type="PANTHER" id="PTHR31307:SF4">
    <property type="entry name" value="TRIHELIX TRANSCRIPTION FACTOR ASIL2"/>
    <property type="match status" value="1"/>
</dbReference>
<feature type="domain" description="Myb-like" evidence="2">
    <location>
        <begin position="634"/>
        <end position="693"/>
    </location>
</feature>
<dbReference type="KEGG" id="bmor:110384729"/>
<dbReference type="RefSeq" id="XP_021204077.2">
    <property type="nucleotide sequence ID" value="XM_021348402.3"/>
</dbReference>
<dbReference type="InterPro" id="IPR006578">
    <property type="entry name" value="MADF-dom"/>
</dbReference>
<feature type="compositionally biased region" description="Acidic residues" evidence="1">
    <location>
        <begin position="774"/>
        <end position="799"/>
    </location>
</feature>
<dbReference type="EnsemblMetazoa" id="XM_021348405.2">
    <property type="protein sequence ID" value="XP_021204080.2"/>
    <property type="gene ID" value="LOC110384729"/>
</dbReference>
<reference evidence="4" key="1">
    <citation type="journal article" date="2008" name="Insect Biochem. Mol. Biol.">
        <title>The genome of a lepidopteran model insect, the silkworm Bombyx mori.</title>
        <authorList>
            <consortium name="International Silkworm Genome Consortium"/>
        </authorList>
    </citation>
    <scope>NUCLEOTIDE SEQUENCE [LARGE SCALE GENOMIC DNA]</scope>
    <source>
        <strain evidence="4">p50T</strain>
    </source>
</reference>
<reference evidence="3" key="2">
    <citation type="submission" date="2022-06" db="UniProtKB">
        <authorList>
            <consortium name="EnsemblMetazoa"/>
        </authorList>
    </citation>
    <scope>IDENTIFICATION</scope>
    <source>
        <strain evidence="3">p50T (Dazao)</strain>
    </source>
</reference>
<proteinExistence type="predicted"/>
<dbReference type="RefSeq" id="XP_021204076.2">
    <property type="nucleotide sequence ID" value="XM_021348401.3"/>
</dbReference>
<feature type="region of interest" description="Disordered" evidence="1">
    <location>
        <begin position="767"/>
        <end position="799"/>
    </location>
</feature>
<accession>A0A8R2DLJ0</accession>
<dbReference type="PROSITE" id="PS50090">
    <property type="entry name" value="MYB_LIKE"/>
    <property type="match status" value="1"/>
</dbReference>
<dbReference type="RefSeq" id="XP_021204080.2">
    <property type="nucleotide sequence ID" value="XM_021348405.3"/>
</dbReference>
<evidence type="ECO:0000256" key="1">
    <source>
        <dbReference type="SAM" id="MobiDB-lite"/>
    </source>
</evidence>
<dbReference type="PANTHER" id="PTHR31307">
    <property type="entry name" value="TRIHELIX TRANSCRIPTION FACTOR ASIL2"/>
    <property type="match status" value="1"/>
</dbReference>